<accession>A0A9Y2AJW7</accession>
<dbReference type="Gene3D" id="1.10.3210.10">
    <property type="entry name" value="Hypothetical protein af1432"/>
    <property type="match status" value="1"/>
</dbReference>
<dbReference type="EC" id="3.6.1.41" evidence="1"/>
<dbReference type="SUPFAM" id="SSF109604">
    <property type="entry name" value="HD-domain/PDEase-like"/>
    <property type="match status" value="1"/>
</dbReference>
<dbReference type="GO" id="GO:0008803">
    <property type="term" value="F:bis(5'-nucleosyl)-tetraphosphatase (symmetrical) activity"/>
    <property type="evidence" value="ECO:0007669"/>
    <property type="project" value="UniProtKB-EC"/>
</dbReference>
<dbReference type="AlphaFoldDB" id="A0A9Y2AJW7"/>
<dbReference type="PROSITE" id="PS51831">
    <property type="entry name" value="HD"/>
    <property type="match status" value="1"/>
</dbReference>
<protein>
    <recommendedName>
        <fullName evidence="1">bis(5'-nucleosyl)-tetraphosphatase (symmetrical)</fullName>
        <ecNumber evidence="1">3.6.1.41</ecNumber>
    </recommendedName>
</protein>
<dbReference type="KEGG" id="sgbi:P3F81_03670"/>
<organism evidence="8 9">
    <name type="scientific">Selenobaculum gibii</name>
    <dbReference type="NCBI Taxonomy" id="3054208"/>
    <lineage>
        <taxon>Bacteria</taxon>
        <taxon>Bacillati</taxon>
        <taxon>Bacillota</taxon>
        <taxon>Negativicutes</taxon>
        <taxon>Selenomonadales</taxon>
        <taxon>Selenomonadaceae</taxon>
        <taxon>Selenobaculum</taxon>
    </lineage>
</organism>
<keyword evidence="5" id="KW-0408">Iron</keyword>
<evidence type="ECO:0000313" key="9">
    <source>
        <dbReference type="Proteomes" id="UP001243623"/>
    </source>
</evidence>
<feature type="domain" description="HD" evidence="7">
    <location>
        <begin position="18"/>
        <end position="133"/>
    </location>
</feature>
<dbReference type="InterPro" id="IPR006674">
    <property type="entry name" value="HD_domain"/>
</dbReference>
<dbReference type="PANTHER" id="PTHR35795">
    <property type="entry name" value="SLR1885 PROTEIN"/>
    <property type="match status" value="1"/>
</dbReference>
<reference evidence="8" key="1">
    <citation type="submission" date="2023-03" db="EMBL/GenBank/DDBJ databases">
        <title>Selenobaculum gbiensis gen. nov. sp. nov., a new bacterium isolated from the gut microbiota of IBD patient.</title>
        <authorList>
            <person name="Yeo S."/>
            <person name="Park H."/>
            <person name="Huh C.S."/>
        </authorList>
    </citation>
    <scope>NUCLEOTIDE SEQUENCE</scope>
    <source>
        <strain evidence="8">ICN-92133</strain>
    </source>
</reference>
<dbReference type="Pfam" id="PF01966">
    <property type="entry name" value="HD"/>
    <property type="match status" value="1"/>
</dbReference>
<dbReference type="NCBIfam" id="TIGR00488">
    <property type="entry name" value="bis(5'-nucleosyl)-tetraphosphatase (symmetrical) YqeK"/>
    <property type="match status" value="1"/>
</dbReference>
<dbReference type="GO" id="GO:0000166">
    <property type="term" value="F:nucleotide binding"/>
    <property type="evidence" value="ECO:0007669"/>
    <property type="project" value="UniProtKB-KW"/>
</dbReference>
<evidence type="ECO:0000313" key="8">
    <source>
        <dbReference type="EMBL" id="WIW71423.1"/>
    </source>
</evidence>
<keyword evidence="3" id="KW-0547">Nucleotide-binding</keyword>
<gene>
    <name evidence="8" type="primary">yqeK</name>
    <name evidence="8" type="ORF">P3F81_03670</name>
</gene>
<dbReference type="PANTHER" id="PTHR35795:SF1">
    <property type="entry name" value="BIS(5'-NUCLEOSYL)-TETRAPHOSPHATASE, SYMMETRICAL"/>
    <property type="match status" value="1"/>
</dbReference>
<dbReference type="CDD" id="cd00077">
    <property type="entry name" value="HDc"/>
    <property type="match status" value="1"/>
</dbReference>
<evidence type="ECO:0000256" key="3">
    <source>
        <dbReference type="ARBA" id="ARBA00022741"/>
    </source>
</evidence>
<evidence type="ECO:0000256" key="1">
    <source>
        <dbReference type="ARBA" id="ARBA00012506"/>
    </source>
</evidence>
<keyword evidence="4 8" id="KW-0378">Hydrolase</keyword>
<dbReference type="EMBL" id="CP120678">
    <property type="protein sequence ID" value="WIW71423.1"/>
    <property type="molecule type" value="Genomic_DNA"/>
</dbReference>
<dbReference type="InterPro" id="IPR003607">
    <property type="entry name" value="HD/PDEase_dom"/>
</dbReference>
<sequence length="192" mass="21429">MEFNELKKILMTKLTNKRYQHSLGVADTAALLAKRFGCCIEKAKIAGLMHDCARAFSNEELLLMASDLEIQVGAIERKSPVLLHAYVGAMIIEKTYGIFDVEIQQAIRNHTTGGKSMGLLDKIIYLADVIEPSRNFSGVEKLRELAKQDLDVAVLAALDQSIIHIIMQKGLVHPDTIFARNELLLKDEYMDG</sequence>
<evidence type="ECO:0000256" key="4">
    <source>
        <dbReference type="ARBA" id="ARBA00022801"/>
    </source>
</evidence>
<dbReference type="Proteomes" id="UP001243623">
    <property type="component" value="Chromosome"/>
</dbReference>
<dbReference type="GO" id="GO:0046872">
    <property type="term" value="F:metal ion binding"/>
    <property type="evidence" value="ECO:0007669"/>
    <property type="project" value="UniProtKB-KW"/>
</dbReference>
<proteinExistence type="predicted"/>
<dbReference type="RefSeq" id="WP_147667735.1">
    <property type="nucleotide sequence ID" value="NZ_CP120678.1"/>
</dbReference>
<keyword evidence="2" id="KW-0479">Metal-binding</keyword>
<keyword evidence="9" id="KW-1185">Reference proteome</keyword>
<dbReference type="InterPro" id="IPR051094">
    <property type="entry name" value="Diverse_Catalytic_Enzymes"/>
</dbReference>
<dbReference type="SMART" id="SM00471">
    <property type="entry name" value="HDc"/>
    <property type="match status" value="1"/>
</dbReference>
<evidence type="ECO:0000256" key="6">
    <source>
        <dbReference type="ARBA" id="ARBA00049417"/>
    </source>
</evidence>
<dbReference type="InterPro" id="IPR005249">
    <property type="entry name" value="YqeK"/>
</dbReference>
<evidence type="ECO:0000259" key="7">
    <source>
        <dbReference type="PROSITE" id="PS51831"/>
    </source>
</evidence>
<evidence type="ECO:0000256" key="5">
    <source>
        <dbReference type="ARBA" id="ARBA00023004"/>
    </source>
</evidence>
<name>A0A9Y2AJW7_9FIRM</name>
<evidence type="ECO:0000256" key="2">
    <source>
        <dbReference type="ARBA" id="ARBA00022723"/>
    </source>
</evidence>
<comment type="catalytic activity">
    <reaction evidence="6">
        <text>P(1),P(4)-bis(5'-adenosyl) tetraphosphate + H2O = 2 ADP + 2 H(+)</text>
        <dbReference type="Rhea" id="RHEA:24252"/>
        <dbReference type="ChEBI" id="CHEBI:15377"/>
        <dbReference type="ChEBI" id="CHEBI:15378"/>
        <dbReference type="ChEBI" id="CHEBI:58141"/>
        <dbReference type="ChEBI" id="CHEBI:456216"/>
        <dbReference type="EC" id="3.6.1.41"/>
    </reaction>
</comment>